<sequence>MGIDAPQRPLKVFVSAGEASGDLHAASLVEAMGREHPRLEVSCLGGPRLEKAGARVLVDNRALSLIGVLQVFPKARTLYHAWKTLRDHLASERPDLVILVDFPDFNFLLGRLARRLGLKVFYYISPQVWAWRRGRIRSLKRFVDAMAVILPFEESFYRRHGMHVHYVGHPLADTLSRVPHKTACRKALGLENEPGQGFRASRTVCLLPGSRRGEVRTFLPLLVEAARILHRRHGNLRFLLAAAAELDPSDFASVHPVRDLPLRIVHGDTHRVLRASDLALAVSGTVTLEAALLGTPLVIVYKVSPIEYHAGRFLIRVPYIGLPNLVAGRRVCPELIQEDASPERIAGEAERLLTDPRALKEQTTGLRDIERRVGGPGAARRAARIALSLCDC</sequence>
<dbReference type="NCBIfam" id="TIGR00215">
    <property type="entry name" value="lpxB"/>
    <property type="match status" value="1"/>
</dbReference>
<keyword evidence="5 10" id="KW-0441">Lipid A biosynthesis</keyword>
<keyword evidence="6 10" id="KW-0328">Glycosyltransferase</keyword>
<evidence type="ECO:0000313" key="12">
    <source>
        <dbReference type="Proteomes" id="UP000184076"/>
    </source>
</evidence>
<dbReference type="Gene3D" id="3.40.50.2000">
    <property type="entry name" value="Glycogen Phosphorylase B"/>
    <property type="match status" value="2"/>
</dbReference>
<keyword evidence="12" id="KW-1185">Reference proteome</keyword>
<proteinExistence type="inferred from homology"/>
<dbReference type="Pfam" id="PF02684">
    <property type="entry name" value="LpxB"/>
    <property type="match status" value="1"/>
</dbReference>
<gene>
    <name evidence="10" type="primary">lpxB</name>
    <name evidence="11" type="ORF">SAMN02745206_00017</name>
</gene>
<evidence type="ECO:0000256" key="5">
    <source>
        <dbReference type="ARBA" id="ARBA00022556"/>
    </source>
</evidence>
<dbReference type="UniPathway" id="UPA00973"/>
<name>A0A1M4S8Q1_9BACT</name>
<dbReference type="SUPFAM" id="SSF53756">
    <property type="entry name" value="UDP-Glycosyltransferase/glycogen phosphorylase"/>
    <property type="match status" value="1"/>
</dbReference>
<evidence type="ECO:0000256" key="9">
    <source>
        <dbReference type="ARBA" id="ARBA00048975"/>
    </source>
</evidence>
<dbReference type="InterPro" id="IPR003835">
    <property type="entry name" value="Glyco_trans_19"/>
</dbReference>
<protein>
    <recommendedName>
        <fullName evidence="3 10">Lipid-A-disaccharide synthase</fullName>
        <ecNumber evidence="2 10">2.4.1.182</ecNumber>
    </recommendedName>
</protein>
<dbReference type="RefSeq" id="WP_073035763.1">
    <property type="nucleotide sequence ID" value="NZ_FQVB01000003.1"/>
</dbReference>
<dbReference type="PANTHER" id="PTHR30372:SF4">
    <property type="entry name" value="LIPID-A-DISACCHARIDE SYNTHASE, MITOCHONDRIAL-RELATED"/>
    <property type="match status" value="1"/>
</dbReference>
<comment type="similarity">
    <text evidence="10">Belongs to the LpxB family.</text>
</comment>
<evidence type="ECO:0000313" key="11">
    <source>
        <dbReference type="EMBL" id="SHE28571.1"/>
    </source>
</evidence>
<evidence type="ECO:0000256" key="6">
    <source>
        <dbReference type="ARBA" id="ARBA00022676"/>
    </source>
</evidence>
<dbReference type="EMBL" id="FQVB01000003">
    <property type="protein sequence ID" value="SHE28571.1"/>
    <property type="molecule type" value="Genomic_DNA"/>
</dbReference>
<comment type="catalytic activity">
    <reaction evidence="9 10">
        <text>a lipid X + a UDP-2-N,3-O-bis[(3R)-3-hydroxyacyl]-alpha-D-glucosamine = a lipid A disaccharide + UDP + H(+)</text>
        <dbReference type="Rhea" id="RHEA:67828"/>
        <dbReference type="ChEBI" id="CHEBI:15378"/>
        <dbReference type="ChEBI" id="CHEBI:58223"/>
        <dbReference type="ChEBI" id="CHEBI:137748"/>
        <dbReference type="ChEBI" id="CHEBI:176338"/>
        <dbReference type="ChEBI" id="CHEBI:176343"/>
        <dbReference type="EC" id="2.4.1.182"/>
    </reaction>
</comment>
<dbReference type="OrthoDB" id="9801642at2"/>
<dbReference type="GO" id="GO:0016020">
    <property type="term" value="C:membrane"/>
    <property type="evidence" value="ECO:0007669"/>
    <property type="project" value="GOC"/>
</dbReference>
<dbReference type="GO" id="GO:0005543">
    <property type="term" value="F:phospholipid binding"/>
    <property type="evidence" value="ECO:0007669"/>
    <property type="project" value="TreeGrafter"/>
</dbReference>
<evidence type="ECO:0000256" key="1">
    <source>
        <dbReference type="ARBA" id="ARBA00002056"/>
    </source>
</evidence>
<reference evidence="12" key="1">
    <citation type="submission" date="2016-11" db="EMBL/GenBank/DDBJ databases">
        <authorList>
            <person name="Varghese N."/>
            <person name="Submissions S."/>
        </authorList>
    </citation>
    <scope>NUCLEOTIDE SEQUENCE [LARGE SCALE GENOMIC DNA]</scope>
    <source>
        <strain evidence="12">DSM 9756</strain>
    </source>
</reference>
<comment type="function">
    <text evidence="1 10">Condensation of UDP-2,3-diacylglucosamine and 2,3-diacylglucosamine-1-phosphate to form lipid A disaccharide, a precursor of lipid A, a phosphorylated glycolipid that anchors the lipopolysaccharide to the outer membrane of the cell.</text>
</comment>
<comment type="pathway">
    <text evidence="10">Bacterial outer membrane biogenesis; LPS lipid A biosynthesis.</text>
</comment>
<evidence type="ECO:0000256" key="7">
    <source>
        <dbReference type="ARBA" id="ARBA00022679"/>
    </source>
</evidence>
<dbReference type="EC" id="2.4.1.182" evidence="2 10"/>
<keyword evidence="4 10" id="KW-0444">Lipid biosynthesis</keyword>
<keyword evidence="7 10" id="KW-0808">Transferase</keyword>
<dbReference type="GO" id="GO:0009245">
    <property type="term" value="P:lipid A biosynthetic process"/>
    <property type="evidence" value="ECO:0007669"/>
    <property type="project" value="UniProtKB-UniRule"/>
</dbReference>
<dbReference type="Proteomes" id="UP000184076">
    <property type="component" value="Unassembled WGS sequence"/>
</dbReference>
<dbReference type="STRING" id="1121391.SAMN02745206_00017"/>
<accession>A0A1M4S8Q1</accession>
<dbReference type="PANTHER" id="PTHR30372">
    <property type="entry name" value="LIPID-A-DISACCHARIDE SYNTHASE"/>
    <property type="match status" value="1"/>
</dbReference>
<evidence type="ECO:0000256" key="3">
    <source>
        <dbReference type="ARBA" id="ARBA00020902"/>
    </source>
</evidence>
<dbReference type="GO" id="GO:0008915">
    <property type="term" value="F:lipid-A-disaccharide synthase activity"/>
    <property type="evidence" value="ECO:0007669"/>
    <property type="project" value="UniProtKB-UniRule"/>
</dbReference>
<keyword evidence="8 10" id="KW-0443">Lipid metabolism</keyword>
<dbReference type="AlphaFoldDB" id="A0A1M4S8Q1"/>
<evidence type="ECO:0000256" key="2">
    <source>
        <dbReference type="ARBA" id="ARBA00012687"/>
    </source>
</evidence>
<organism evidence="11 12">
    <name type="scientific">Desulfacinum infernum DSM 9756</name>
    <dbReference type="NCBI Taxonomy" id="1121391"/>
    <lineage>
        <taxon>Bacteria</taxon>
        <taxon>Pseudomonadati</taxon>
        <taxon>Thermodesulfobacteriota</taxon>
        <taxon>Syntrophobacteria</taxon>
        <taxon>Syntrophobacterales</taxon>
        <taxon>Syntrophobacteraceae</taxon>
        <taxon>Desulfacinum</taxon>
    </lineage>
</organism>
<evidence type="ECO:0000256" key="10">
    <source>
        <dbReference type="HAMAP-Rule" id="MF_00392"/>
    </source>
</evidence>
<evidence type="ECO:0000256" key="4">
    <source>
        <dbReference type="ARBA" id="ARBA00022516"/>
    </source>
</evidence>
<dbReference type="HAMAP" id="MF_00392">
    <property type="entry name" value="LpxB"/>
    <property type="match status" value="1"/>
</dbReference>
<evidence type="ECO:0000256" key="8">
    <source>
        <dbReference type="ARBA" id="ARBA00023098"/>
    </source>
</evidence>